<evidence type="ECO:0000313" key="3">
    <source>
        <dbReference type="EMBL" id="TMP54343.1"/>
    </source>
</evidence>
<dbReference type="InterPro" id="IPR012338">
    <property type="entry name" value="Beta-lactam/transpept-like"/>
</dbReference>
<dbReference type="Proteomes" id="UP000305730">
    <property type="component" value="Unassembled WGS sequence"/>
</dbReference>
<dbReference type="Proteomes" id="UP000307706">
    <property type="component" value="Unassembled WGS sequence"/>
</dbReference>
<dbReference type="EMBL" id="PNCL01000127">
    <property type="protein sequence ID" value="TMP54343.1"/>
    <property type="molecule type" value="Genomic_DNA"/>
</dbReference>
<dbReference type="PANTHER" id="PTHR46825:SF9">
    <property type="entry name" value="BETA-LACTAMASE-RELATED DOMAIN-CONTAINING PROTEIN"/>
    <property type="match status" value="1"/>
</dbReference>
<dbReference type="OrthoDB" id="9799367at2"/>
<dbReference type="PANTHER" id="PTHR46825">
    <property type="entry name" value="D-ALANYL-D-ALANINE-CARBOXYPEPTIDASE/ENDOPEPTIDASE AMPH"/>
    <property type="match status" value="1"/>
</dbReference>
<protein>
    <recommendedName>
        <fullName evidence="1">Beta-lactamase-related domain-containing protein</fullName>
    </recommendedName>
</protein>
<evidence type="ECO:0000313" key="5">
    <source>
        <dbReference type="Proteomes" id="UP000307706"/>
    </source>
</evidence>
<accession>A0A5S3XJ89</accession>
<dbReference type="RefSeq" id="WP_138598623.1">
    <property type="nucleotide sequence ID" value="NZ_PNCK01000111.1"/>
</dbReference>
<reference evidence="4 5" key="1">
    <citation type="submission" date="2017-12" db="EMBL/GenBank/DDBJ databases">
        <authorList>
            <person name="Paulsen S."/>
            <person name="Gram L.K."/>
        </authorList>
    </citation>
    <scope>NUCLEOTIDE SEQUENCE [LARGE SCALE GENOMIC DNA]</scope>
    <source>
        <strain evidence="3 5">S2231</strain>
        <strain evidence="2 4">S2233</strain>
    </source>
</reference>
<comment type="caution">
    <text evidence="3">The sequence shown here is derived from an EMBL/GenBank/DDBJ whole genome shotgun (WGS) entry which is preliminary data.</text>
</comment>
<feature type="domain" description="Beta-lactamase-related" evidence="1">
    <location>
        <begin position="26"/>
        <end position="349"/>
    </location>
</feature>
<gene>
    <name evidence="3" type="ORF">CWB96_19480</name>
    <name evidence="2" type="ORF">CWB97_21605</name>
</gene>
<dbReference type="InterPro" id="IPR001466">
    <property type="entry name" value="Beta-lactam-related"/>
</dbReference>
<evidence type="ECO:0000313" key="4">
    <source>
        <dbReference type="Proteomes" id="UP000305730"/>
    </source>
</evidence>
<dbReference type="InterPro" id="IPR050491">
    <property type="entry name" value="AmpC-like"/>
</dbReference>
<dbReference type="AlphaFoldDB" id="A0A5S3XJ89"/>
<dbReference type="SUPFAM" id="SSF56601">
    <property type="entry name" value="beta-lactamase/transpeptidase-like"/>
    <property type="match status" value="1"/>
</dbReference>
<reference evidence="3" key="3">
    <citation type="submission" date="2019-09" db="EMBL/GenBank/DDBJ databases">
        <title>Co-occurence of chitin degradation, pigmentation and bioactivity in marine Pseudoalteromonas.</title>
        <authorList>
            <person name="Sonnenschein E.C."/>
            <person name="Bech P.K."/>
        </authorList>
    </citation>
    <scope>NUCLEOTIDE SEQUENCE</scope>
    <source>
        <strain evidence="3">S2231</strain>
    </source>
</reference>
<name>A0A5S3XJ89_9GAMM</name>
<organism evidence="3 5">
    <name type="scientific">Pseudoalteromonas citrea</name>
    <dbReference type="NCBI Taxonomy" id="43655"/>
    <lineage>
        <taxon>Bacteria</taxon>
        <taxon>Pseudomonadati</taxon>
        <taxon>Pseudomonadota</taxon>
        <taxon>Gammaproteobacteria</taxon>
        <taxon>Alteromonadales</taxon>
        <taxon>Pseudoalteromonadaceae</taxon>
        <taxon>Pseudoalteromonas</taxon>
    </lineage>
</organism>
<reference evidence="4 5" key="2">
    <citation type="submission" date="2019-06" db="EMBL/GenBank/DDBJ databases">
        <title>Co-occurence of chitin degradation, pigmentation and bioactivity in marine Pseudoalteromonas.</title>
        <authorList>
            <person name="Sonnenschein E.C."/>
            <person name="Bech P.K."/>
        </authorList>
    </citation>
    <scope>NUCLEOTIDE SEQUENCE [LARGE SCALE GENOMIC DNA]</scope>
    <source>
        <strain evidence="5">S2231</strain>
        <strain evidence="2 4">S2233</strain>
    </source>
</reference>
<dbReference type="Pfam" id="PF00144">
    <property type="entry name" value="Beta-lactamase"/>
    <property type="match status" value="1"/>
</dbReference>
<evidence type="ECO:0000313" key="2">
    <source>
        <dbReference type="EMBL" id="TMP38796.1"/>
    </source>
</evidence>
<evidence type="ECO:0000259" key="1">
    <source>
        <dbReference type="Pfam" id="PF00144"/>
    </source>
</evidence>
<dbReference type="Gene3D" id="3.40.710.10">
    <property type="entry name" value="DD-peptidase/beta-lactamase superfamily"/>
    <property type="match status" value="1"/>
</dbReference>
<proteinExistence type="predicted"/>
<keyword evidence="4" id="KW-1185">Reference proteome</keyword>
<dbReference type="EMBL" id="PNCK01000111">
    <property type="protein sequence ID" value="TMP38796.1"/>
    <property type="molecule type" value="Genomic_DNA"/>
</dbReference>
<sequence>MKVWLVSILLLCACKYVYALPKGEGYFKEYIEETGFSGILFAAHNEKIIYNMSYGLANREQKINFNANSVFHIGSITKQFIAAAILRLSEQQKLRLDDTLALYFTHVPADKRAITLHQLLTHSAGFSHSTGPVYELVNEQAFISRALKSPLLFKPSTQHHHSNIGFGLLALIVEKVSGQGYEEFVRGSILLPAGLNETGYRLIGRKEANLVINYVKTTNIVEQLFSLTPTYKALGHSLQHFYESLGKRWNVEGSLGYLSTVHDIYQWYLAIRSQQVLTPHSWSLILAEQQSASWRTGGVQYGYGWVAGKAPNGEPRLFHKSISEETFAMLSYYPESDVYIFVVANYRDKQLEEIASAFNEAILETVKISNKSN</sequence>